<dbReference type="EMBL" id="JAHESF010000042">
    <property type="protein sequence ID" value="MBT1700525.1"/>
    <property type="molecule type" value="Genomic_DNA"/>
</dbReference>
<dbReference type="GO" id="GO:0005975">
    <property type="term" value="P:carbohydrate metabolic process"/>
    <property type="evidence" value="ECO:0007669"/>
    <property type="project" value="InterPro"/>
</dbReference>
<protein>
    <recommendedName>
        <fullName evidence="3">Polysaccharide (De)acetylase</fullName>
    </recommendedName>
</protein>
<evidence type="ECO:0008006" key="3">
    <source>
        <dbReference type="Google" id="ProtNLM"/>
    </source>
</evidence>
<gene>
    <name evidence="1" type="ORF">KK083_26795</name>
</gene>
<reference evidence="1 2" key="1">
    <citation type="submission" date="2021-05" db="EMBL/GenBank/DDBJ databases">
        <title>A Polyphasic approach of four new species of the genus Ohtaekwangia: Ohtaekwangia histidinii sp. nov., Ohtaekwangia cretensis sp. nov., Ohtaekwangia indiensis sp. nov., Ohtaekwangia reichenbachii sp. nov. from diverse environment.</title>
        <authorList>
            <person name="Octaviana S."/>
        </authorList>
    </citation>
    <scope>NUCLEOTIDE SEQUENCE [LARGE SCALE GENOMIC DNA]</scope>
    <source>
        <strain evidence="1 2">PWU4</strain>
    </source>
</reference>
<name>A0AAP2GRY4_9BACT</name>
<dbReference type="SUPFAM" id="SSF88713">
    <property type="entry name" value="Glycoside hydrolase/deacetylase"/>
    <property type="match status" value="1"/>
</dbReference>
<accession>A0AAP2GRY4</accession>
<dbReference type="InterPro" id="IPR011330">
    <property type="entry name" value="Glyco_hydro/deAcase_b/a-brl"/>
</dbReference>
<dbReference type="Proteomes" id="UP001319200">
    <property type="component" value="Unassembled WGS sequence"/>
</dbReference>
<comment type="caution">
    <text evidence="1">The sequence shown here is derived from an EMBL/GenBank/DDBJ whole genome shotgun (WGS) entry which is preliminary data.</text>
</comment>
<dbReference type="AlphaFoldDB" id="A0AAP2GRY4"/>
<keyword evidence="2" id="KW-1185">Reference proteome</keyword>
<evidence type="ECO:0000313" key="2">
    <source>
        <dbReference type="Proteomes" id="UP001319200"/>
    </source>
</evidence>
<sequence>MSVVSNIKKFLSNLPGWKTRRRLVVIESDDWGSVRMPSHEAYLSLKSRGVDLDSGDSFRYNNNDTLANAADLTALFETLQNHKDKNGRAAAFTAVSMVANPDFEKIRKSDFQQYHYEPFTETLRRYPGREGVFTLWQQGIKGKLFVPQFHGREHLNVAAWMKALRENDKPTRLAFDEQMWGFNNLHPYGVSYQAAFDLTDASEVAEQKLIITDGLQLFEKLFGYKATFFVPPNGPFNNTLEAAAAAGGVKYMSCSKIQQEALGEGKTRRVLHYLGQKNKHGQRYITRNCFFEPGQAGKDWVSSCMRDIEQAFQWNKPAVISSHRVNYIGAIHVKNRENGLRMLDELLGKILKTWPDAEFITSDQLGDLMNQSK</sequence>
<evidence type="ECO:0000313" key="1">
    <source>
        <dbReference type="EMBL" id="MBT1700525.1"/>
    </source>
</evidence>
<dbReference type="Gene3D" id="3.20.20.370">
    <property type="entry name" value="Glycoside hydrolase/deacetylase"/>
    <property type="match status" value="1"/>
</dbReference>
<organism evidence="1 2">
    <name type="scientific">Chryseosolibacter histidini</name>
    <dbReference type="NCBI Taxonomy" id="2782349"/>
    <lineage>
        <taxon>Bacteria</taxon>
        <taxon>Pseudomonadati</taxon>
        <taxon>Bacteroidota</taxon>
        <taxon>Cytophagia</taxon>
        <taxon>Cytophagales</taxon>
        <taxon>Chryseotaleaceae</taxon>
        <taxon>Chryseosolibacter</taxon>
    </lineage>
</organism>
<proteinExistence type="predicted"/>
<dbReference type="RefSeq" id="WP_254169214.1">
    <property type="nucleotide sequence ID" value="NZ_JAHESF010000042.1"/>
</dbReference>